<feature type="transmembrane region" description="Helical" evidence="8">
    <location>
        <begin position="6"/>
        <end position="23"/>
    </location>
</feature>
<comment type="caution">
    <text evidence="9">The sequence shown here is derived from an EMBL/GenBank/DDBJ whole genome shotgun (WGS) entry which is preliminary data.</text>
</comment>
<evidence type="ECO:0000256" key="7">
    <source>
        <dbReference type="ARBA" id="ARBA00023235"/>
    </source>
</evidence>
<name>A0A4R8USI8_9MICO</name>
<feature type="transmembrane region" description="Helical" evidence="8">
    <location>
        <begin position="80"/>
        <end position="100"/>
    </location>
</feature>
<comment type="pathway">
    <text evidence="2">Carotenoid biosynthesis.</text>
</comment>
<keyword evidence="3 8" id="KW-0812">Transmembrane</keyword>
<dbReference type="InterPro" id="IPR017825">
    <property type="entry name" value="Lycopene_cyclase_dom"/>
</dbReference>
<evidence type="ECO:0000256" key="8">
    <source>
        <dbReference type="SAM" id="Phobius"/>
    </source>
</evidence>
<proteinExistence type="predicted"/>
<evidence type="ECO:0000313" key="10">
    <source>
        <dbReference type="Proteomes" id="UP000298173"/>
    </source>
</evidence>
<keyword evidence="6 8" id="KW-0472">Membrane</keyword>
<evidence type="ECO:0000256" key="4">
    <source>
        <dbReference type="ARBA" id="ARBA00022746"/>
    </source>
</evidence>
<evidence type="ECO:0000256" key="3">
    <source>
        <dbReference type="ARBA" id="ARBA00022692"/>
    </source>
</evidence>
<keyword evidence="4" id="KW-0125">Carotenoid biosynthesis</keyword>
<keyword evidence="7" id="KW-0413">Isomerase</keyword>
<dbReference type="GO" id="GO:0045436">
    <property type="term" value="F:lycopene beta cyclase activity"/>
    <property type="evidence" value="ECO:0007669"/>
    <property type="project" value="UniProtKB-ARBA"/>
</dbReference>
<comment type="subcellular location">
    <subcellularLocation>
        <location evidence="1">Membrane</location>
        <topology evidence="1">Multi-pass membrane protein</topology>
    </subcellularLocation>
</comment>
<feature type="transmembrane region" description="Helical" evidence="8">
    <location>
        <begin position="35"/>
        <end position="60"/>
    </location>
</feature>
<sequence>MSFLYLLTLLVSLAGMVVLDWRFRLFFWRSPGRATLVLGVGVLFFLAWDLLGIGLGIFYRGETVLMTGLQLAPELPIEELFFLTFLCYLTMNLVQGARLVQGRRTT</sequence>
<organism evidence="9 10">
    <name type="scientific">Cryobacterium glaciale</name>
    <dbReference type="NCBI Taxonomy" id="1259145"/>
    <lineage>
        <taxon>Bacteria</taxon>
        <taxon>Bacillati</taxon>
        <taxon>Actinomycetota</taxon>
        <taxon>Actinomycetes</taxon>
        <taxon>Micrococcales</taxon>
        <taxon>Microbacteriaceae</taxon>
        <taxon>Cryobacterium</taxon>
    </lineage>
</organism>
<dbReference type="NCBIfam" id="TIGR03462">
    <property type="entry name" value="CarR_dom_SF"/>
    <property type="match status" value="1"/>
</dbReference>
<dbReference type="GO" id="GO:0016020">
    <property type="term" value="C:membrane"/>
    <property type="evidence" value="ECO:0007669"/>
    <property type="project" value="UniProtKB-SubCell"/>
</dbReference>
<keyword evidence="10" id="KW-1185">Reference proteome</keyword>
<keyword evidence="5 8" id="KW-1133">Transmembrane helix</keyword>
<gene>
    <name evidence="9" type="ORF">E3O06_15165</name>
</gene>
<dbReference type="EMBL" id="SOEY01000030">
    <property type="protein sequence ID" value="TFB69665.1"/>
    <property type="molecule type" value="Genomic_DNA"/>
</dbReference>
<evidence type="ECO:0000256" key="2">
    <source>
        <dbReference type="ARBA" id="ARBA00004829"/>
    </source>
</evidence>
<dbReference type="OrthoDB" id="4774157at2"/>
<dbReference type="Proteomes" id="UP000298173">
    <property type="component" value="Unassembled WGS sequence"/>
</dbReference>
<evidence type="ECO:0000256" key="5">
    <source>
        <dbReference type="ARBA" id="ARBA00022989"/>
    </source>
</evidence>
<evidence type="ECO:0000256" key="6">
    <source>
        <dbReference type="ARBA" id="ARBA00023136"/>
    </source>
</evidence>
<evidence type="ECO:0000313" key="9">
    <source>
        <dbReference type="EMBL" id="TFB69665.1"/>
    </source>
</evidence>
<reference evidence="9 10" key="1">
    <citation type="submission" date="2019-03" db="EMBL/GenBank/DDBJ databases">
        <title>Genomics of glacier-inhabiting Cryobacterium strains.</title>
        <authorList>
            <person name="Liu Q."/>
            <person name="Xin Y.-H."/>
        </authorList>
    </citation>
    <scope>NUCLEOTIDE SEQUENCE [LARGE SCALE GENOMIC DNA]</scope>
    <source>
        <strain evidence="9 10">HLT2-23</strain>
    </source>
</reference>
<protein>
    <submittedName>
        <fullName evidence="9">Lycopene cyclase domain-containing protein</fullName>
    </submittedName>
</protein>
<dbReference type="AlphaFoldDB" id="A0A4R8USI8"/>
<dbReference type="RefSeq" id="WP_134504214.1">
    <property type="nucleotide sequence ID" value="NZ_SOEY01000030.1"/>
</dbReference>
<dbReference type="GO" id="GO:0016872">
    <property type="term" value="F:intramolecular lyase activity"/>
    <property type="evidence" value="ECO:0007669"/>
    <property type="project" value="InterPro"/>
</dbReference>
<evidence type="ECO:0000256" key="1">
    <source>
        <dbReference type="ARBA" id="ARBA00004141"/>
    </source>
</evidence>
<accession>A0A4R8USI8</accession>
<dbReference type="GO" id="GO:0016117">
    <property type="term" value="P:carotenoid biosynthetic process"/>
    <property type="evidence" value="ECO:0007669"/>
    <property type="project" value="UniProtKB-KW"/>
</dbReference>